<proteinExistence type="predicted"/>
<protein>
    <submittedName>
        <fullName evidence="2">Uncharacterized protein</fullName>
    </submittedName>
</protein>
<dbReference type="Proteomes" id="UP001600888">
    <property type="component" value="Unassembled WGS sequence"/>
</dbReference>
<reference evidence="2 3" key="1">
    <citation type="submission" date="2024-03" db="EMBL/GenBank/DDBJ databases">
        <title>A high-quality draft genome sequence of Diaporthe vaccinii, a causative agent of upright dieback and viscid rot disease in cranberry plants.</title>
        <authorList>
            <person name="Sarrasin M."/>
            <person name="Lang B.F."/>
            <person name="Burger G."/>
        </authorList>
    </citation>
    <scope>NUCLEOTIDE SEQUENCE [LARGE SCALE GENOMIC DNA]</scope>
    <source>
        <strain evidence="2 3">IS7</strain>
    </source>
</reference>
<feature type="region of interest" description="Disordered" evidence="1">
    <location>
        <begin position="65"/>
        <end position="91"/>
    </location>
</feature>
<organism evidence="2 3">
    <name type="scientific">Diaporthe vaccinii</name>
    <dbReference type="NCBI Taxonomy" id="105482"/>
    <lineage>
        <taxon>Eukaryota</taxon>
        <taxon>Fungi</taxon>
        <taxon>Dikarya</taxon>
        <taxon>Ascomycota</taxon>
        <taxon>Pezizomycotina</taxon>
        <taxon>Sordariomycetes</taxon>
        <taxon>Sordariomycetidae</taxon>
        <taxon>Diaporthales</taxon>
        <taxon>Diaporthaceae</taxon>
        <taxon>Diaporthe</taxon>
        <taxon>Diaporthe eres species complex</taxon>
    </lineage>
</organism>
<evidence type="ECO:0000256" key="1">
    <source>
        <dbReference type="SAM" id="MobiDB-lite"/>
    </source>
</evidence>
<evidence type="ECO:0000313" key="3">
    <source>
        <dbReference type="Proteomes" id="UP001600888"/>
    </source>
</evidence>
<feature type="compositionally biased region" description="Basic residues" evidence="1">
    <location>
        <begin position="121"/>
        <end position="131"/>
    </location>
</feature>
<feature type="compositionally biased region" description="Basic and acidic residues" evidence="1">
    <location>
        <begin position="139"/>
        <end position="168"/>
    </location>
</feature>
<evidence type="ECO:0000313" key="2">
    <source>
        <dbReference type="EMBL" id="KAL2285945.1"/>
    </source>
</evidence>
<gene>
    <name evidence="2" type="ORF">FJTKL_07207</name>
</gene>
<comment type="caution">
    <text evidence="2">The sequence shown here is derived from an EMBL/GenBank/DDBJ whole genome shotgun (WGS) entry which is preliminary data.</text>
</comment>
<feature type="region of interest" description="Disordered" evidence="1">
    <location>
        <begin position="108"/>
        <end position="176"/>
    </location>
</feature>
<accession>A0ABR4EU27</accession>
<sequence length="686" mass="76862">MRLSSLRSRLGATDNDLMLGPSLVWSAPARLSRRYCTHAAWRRDLLPALVACAFGSPGIGRPSLEYPGRRLHSHHGAREGAEPHPASLAPAGIITGLQKRRVRARQLAETKISEAAPRTIAKSRHRERRSSKAPGSKNAKLEKRLQAIQERENPRPERKFEPAKAQKDDDQDSVLDSSLSWSDVHFAYWGPATTASAVHVDALQKAHEAAQKAEKTANLAARAINAASVAKGSHDEEDAIKKADYARTQAEIAASAANHAKMHAAEEEERYETVRAELMAIKEAQPIFWDVEARFKSSSVASGHRLRALIRGSCRICQGAHAPAKCQVLFDALTTGMGESSWLKHDRRQFRDRMSIDKDFREAMTYILSNFFVSRGQTREVVPLHRSATDDAPASAIKYLQELDNRIQFWTILGEGSKFRFELIGLPQTLHSGYYITTGENGLPLIIVYPTCAPSNIATDPYFEREIQIVRSFVAGWERGEKSCYGQDPFSDIPSIQMIIIMGRWHRTTTSSIHPFRTVISLGITNEKLWNQGLFYGSIHIGTKDDDITSDYDWWSYGRTEAEGSKWIEVNVEPVHTSTSEVHVRFARGLIRATLRSVKQAVQPLLAADVKAGDKKAQLRYTMYCRHSVRQAIQKYGRGSEQHSLLEKKTCSLRKTSKAHVAKDWAPSWATMMCLDLEQEQQKVGS</sequence>
<dbReference type="EMBL" id="JBAWTH010000026">
    <property type="protein sequence ID" value="KAL2285945.1"/>
    <property type="molecule type" value="Genomic_DNA"/>
</dbReference>
<keyword evidence="3" id="KW-1185">Reference proteome</keyword>
<name>A0ABR4EU27_9PEZI</name>